<dbReference type="CDD" id="cd05247">
    <property type="entry name" value="UDP_G4E_1_SDR_e"/>
    <property type="match status" value="1"/>
</dbReference>
<dbReference type="PANTHER" id="PTHR43725:SF47">
    <property type="entry name" value="UDP-GLUCOSE 4-EPIMERASE"/>
    <property type="match status" value="1"/>
</dbReference>
<evidence type="ECO:0000256" key="9">
    <source>
        <dbReference type="RuleBase" id="RU366046"/>
    </source>
</evidence>
<dbReference type="GO" id="GO:0003974">
    <property type="term" value="F:UDP-N-acetylglucosamine 4-epimerase activity"/>
    <property type="evidence" value="ECO:0007669"/>
    <property type="project" value="UniProtKB-EC"/>
</dbReference>
<comment type="catalytic activity">
    <reaction evidence="2 9">
        <text>UDP-alpha-D-glucose = UDP-alpha-D-galactose</text>
        <dbReference type="Rhea" id="RHEA:22168"/>
        <dbReference type="ChEBI" id="CHEBI:58885"/>
        <dbReference type="ChEBI" id="CHEBI:66914"/>
        <dbReference type="EC" id="5.1.3.2"/>
    </reaction>
</comment>
<keyword evidence="6 9" id="KW-0520">NAD</keyword>
<dbReference type="InterPro" id="IPR005886">
    <property type="entry name" value="UDP_G4E"/>
</dbReference>
<dbReference type="EMBL" id="OV725078">
    <property type="protein sequence ID" value="CAH1393292.1"/>
    <property type="molecule type" value="Genomic_DNA"/>
</dbReference>
<organism evidence="11 12">
    <name type="scientific">Nezara viridula</name>
    <name type="common">Southern green stink bug</name>
    <name type="synonym">Cimex viridulus</name>
    <dbReference type="NCBI Taxonomy" id="85310"/>
    <lineage>
        <taxon>Eukaryota</taxon>
        <taxon>Metazoa</taxon>
        <taxon>Ecdysozoa</taxon>
        <taxon>Arthropoda</taxon>
        <taxon>Hexapoda</taxon>
        <taxon>Insecta</taxon>
        <taxon>Pterygota</taxon>
        <taxon>Neoptera</taxon>
        <taxon>Paraneoptera</taxon>
        <taxon>Hemiptera</taxon>
        <taxon>Heteroptera</taxon>
        <taxon>Panheteroptera</taxon>
        <taxon>Pentatomomorpha</taxon>
        <taxon>Pentatomoidea</taxon>
        <taxon>Pentatomidae</taxon>
        <taxon>Pentatominae</taxon>
        <taxon>Nezara</taxon>
    </lineage>
</organism>
<gene>
    <name evidence="11" type="ORF">NEZAVI_LOCUS3989</name>
</gene>
<sequence length="389" mass="42966">MDPKKVSVLVTGGAGYIGSHAVVKLLENGNMVVVIDNLSNCYKAEDQSMPESLLRAQEISGKKLKFLSVDLLNLTALESVFKSYHFDCVMHFAALKAVGESCQRPLQYYRNNVVGTLNLLDVMNKSGCYSLIYSSSATVYGDPTSLPLVEGSPTGSVTNPYGGTKHTTEMIMSNLCASDDRWKIVSLRYFNPVGAHESGLMGEDPNGIPNNLMPYIAQVAVGKLKELSIYGNDYNTRDGTGVRDYIHIQDLADGHVKALGKIFEKNFNGYNVYNLGTGQGHTVLEMIKAFEEASGKVIPYKIVQRRSGDVAECYCNCKLANHELQWKAKKSLKDMCEDMWRWQQMNPNGYSGIDNNQSSFADKAKNVYVKKGGKIYSSGIDSNNSFLEE</sequence>
<comment type="catalytic activity">
    <reaction evidence="1">
        <text>UDP-N-acetyl-alpha-D-glucosamine = UDP-N-acetyl-alpha-D-galactosamine</text>
        <dbReference type="Rhea" id="RHEA:20517"/>
        <dbReference type="ChEBI" id="CHEBI:57705"/>
        <dbReference type="ChEBI" id="CHEBI:67138"/>
        <dbReference type="EC" id="5.1.3.7"/>
    </reaction>
</comment>
<evidence type="ECO:0000259" key="10">
    <source>
        <dbReference type="Pfam" id="PF16363"/>
    </source>
</evidence>
<dbReference type="AlphaFoldDB" id="A0A9P0E6S4"/>
<evidence type="ECO:0000256" key="3">
    <source>
        <dbReference type="ARBA" id="ARBA00001911"/>
    </source>
</evidence>
<evidence type="ECO:0000256" key="1">
    <source>
        <dbReference type="ARBA" id="ARBA00000014"/>
    </source>
</evidence>
<accession>A0A9P0E6S4</accession>
<keyword evidence="12" id="KW-1185">Reference proteome</keyword>
<evidence type="ECO:0000256" key="6">
    <source>
        <dbReference type="ARBA" id="ARBA00023027"/>
    </source>
</evidence>
<dbReference type="Proteomes" id="UP001152798">
    <property type="component" value="Chromosome 2"/>
</dbReference>
<comment type="subunit">
    <text evidence="9">Homodimer.</text>
</comment>
<evidence type="ECO:0000256" key="5">
    <source>
        <dbReference type="ARBA" id="ARBA00004947"/>
    </source>
</evidence>
<dbReference type="GO" id="GO:0005829">
    <property type="term" value="C:cytosol"/>
    <property type="evidence" value="ECO:0007669"/>
    <property type="project" value="TreeGrafter"/>
</dbReference>
<comment type="pathway">
    <text evidence="5 9">Carbohydrate metabolism; galactose metabolism.</text>
</comment>
<dbReference type="GO" id="GO:0003978">
    <property type="term" value="F:UDP-glucose 4-epimerase activity"/>
    <property type="evidence" value="ECO:0007669"/>
    <property type="project" value="UniProtKB-UniRule"/>
</dbReference>
<keyword evidence="9" id="KW-0119">Carbohydrate metabolism</keyword>
<dbReference type="Pfam" id="PF16363">
    <property type="entry name" value="GDP_Man_Dehyd"/>
    <property type="match status" value="1"/>
</dbReference>
<evidence type="ECO:0000313" key="11">
    <source>
        <dbReference type="EMBL" id="CAH1393292.1"/>
    </source>
</evidence>
<dbReference type="GO" id="GO:0033499">
    <property type="term" value="P:galactose catabolic process via UDP-galactose, Leloir pathway"/>
    <property type="evidence" value="ECO:0007669"/>
    <property type="project" value="TreeGrafter"/>
</dbReference>
<dbReference type="OrthoDB" id="9402762at2759"/>
<feature type="domain" description="NAD(P)-binding" evidence="10">
    <location>
        <begin position="9"/>
        <end position="339"/>
    </location>
</feature>
<reference evidence="11" key="1">
    <citation type="submission" date="2022-01" db="EMBL/GenBank/DDBJ databases">
        <authorList>
            <person name="King R."/>
        </authorList>
    </citation>
    <scope>NUCLEOTIDE SEQUENCE</scope>
</reference>
<dbReference type="SUPFAM" id="SSF51735">
    <property type="entry name" value="NAD(P)-binding Rossmann-fold domains"/>
    <property type="match status" value="1"/>
</dbReference>
<dbReference type="Gene3D" id="3.40.50.720">
    <property type="entry name" value="NAD(P)-binding Rossmann-like Domain"/>
    <property type="match status" value="1"/>
</dbReference>
<comment type="function">
    <text evidence="4">Catalyzes two distinct but analogous reactions: the reversible epimerization of UDP-glucose to UDP-galactose and the reversible epimerization of UDP-N-acetylglucosamine to UDP-N-acetylgalactosamine. The reaction with UDP-Gal plays a critical role in the Leloir pathway of galactose catabolism in which galactose is converted to the glycolytic intermediate glucose 6-phosphate. It contributes to the catabolism of dietary galactose and enables the endogenous biosynthesis of both UDP-Gal and UDP-GalNAc when exogenous sources are limited. Both UDP-sugar interconversions are important in the synthesis of glycoproteins and glycolipids.</text>
</comment>
<evidence type="ECO:0000256" key="8">
    <source>
        <dbReference type="ARBA" id="ARBA00023235"/>
    </source>
</evidence>
<evidence type="ECO:0000256" key="4">
    <source>
        <dbReference type="ARBA" id="ARBA00002760"/>
    </source>
</evidence>
<evidence type="ECO:0000313" key="12">
    <source>
        <dbReference type="Proteomes" id="UP001152798"/>
    </source>
</evidence>
<keyword evidence="7" id="KW-0299">Galactose metabolism</keyword>
<dbReference type="NCBIfam" id="NF007956">
    <property type="entry name" value="PRK10675.1"/>
    <property type="match status" value="1"/>
</dbReference>
<dbReference type="InterPro" id="IPR016040">
    <property type="entry name" value="NAD(P)-bd_dom"/>
</dbReference>
<dbReference type="EC" id="5.1.3.2" evidence="9"/>
<proteinExistence type="inferred from homology"/>
<comment type="similarity">
    <text evidence="9">Belongs to the NAD(P)-dependent epimerase/dehydratase family.</text>
</comment>
<comment type="cofactor">
    <cofactor evidence="3 9">
        <name>NAD(+)</name>
        <dbReference type="ChEBI" id="CHEBI:57540"/>
    </cofactor>
</comment>
<dbReference type="Gene3D" id="3.90.25.10">
    <property type="entry name" value="UDP-galactose 4-epimerase, domain 1"/>
    <property type="match status" value="1"/>
</dbReference>
<keyword evidence="8 9" id="KW-0413">Isomerase</keyword>
<evidence type="ECO:0000256" key="7">
    <source>
        <dbReference type="ARBA" id="ARBA00023144"/>
    </source>
</evidence>
<name>A0A9P0E6S4_NEZVI</name>
<dbReference type="PANTHER" id="PTHR43725">
    <property type="entry name" value="UDP-GLUCOSE 4-EPIMERASE"/>
    <property type="match status" value="1"/>
</dbReference>
<evidence type="ECO:0000256" key="2">
    <source>
        <dbReference type="ARBA" id="ARBA00000083"/>
    </source>
</evidence>
<dbReference type="NCBIfam" id="TIGR01179">
    <property type="entry name" value="galE"/>
    <property type="match status" value="1"/>
</dbReference>
<protein>
    <recommendedName>
        <fullName evidence="9">UDP-glucose 4-epimerase</fullName>
        <ecNumber evidence="9">5.1.3.2</ecNumber>
    </recommendedName>
</protein>
<dbReference type="InterPro" id="IPR036291">
    <property type="entry name" value="NAD(P)-bd_dom_sf"/>
</dbReference>